<comment type="caution">
    <text evidence="3">Lacks conserved residue(s) required for the propagation of feature annotation.</text>
</comment>
<comment type="similarity">
    <text evidence="3">Belongs to the PNP/MTAP phosphorylase family. MTAP subfamily.</text>
</comment>
<comment type="pathway">
    <text evidence="3">Amino-acid biosynthesis; L-methionine biosynthesis via salvage pathway; S-methyl-5-thio-alpha-D-ribose 1-phosphate from S-methyl-5'-thioadenosine (phosphorylase route): step 1/1.</text>
</comment>
<evidence type="ECO:0000313" key="6">
    <source>
        <dbReference type="Proteomes" id="UP001560685"/>
    </source>
</evidence>
<feature type="site" description="Important for substrate specificity" evidence="3">
    <location>
        <position position="169"/>
    </location>
</feature>
<gene>
    <name evidence="3" type="primary">mtnP</name>
    <name evidence="5" type="ORF">ABFZ84_11720</name>
</gene>
<dbReference type="Proteomes" id="UP001560685">
    <property type="component" value="Unassembled WGS sequence"/>
</dbReference>
<dbReference type="NCBIfam" id="NF006492">
    <property type="entry name" value="PRK08931.1"/>
    <property type="match status" value="1"/>
</dbReference>
<feature type="binding site" evidence="3">
    <location>
        <begin position="56"/>
        <end position="57"/>
    </location>
    <ligand>
        <name>phosphate</name>
        <dbReference type="ChEBI" id="CHEBI:43474"/>
    </ligand>
</feature>
<feature type="site" description="Important for substrate specificity" evidence="3">
    <location>
        <position position="224"/>
    </location>
</feature>
<evidence type="ECO:0000256" key="2">
    <source>
        <dbReference type="ARBA" id="ARBA00022679"/>
    </source>
</evidence>
<dbReference type="PANTHER" id="PTHR42679:SF2">
    <property type="entry name" value="S-METHYL-5'-THIOADENOSINE PHOSPHORYLASE"/>
    <property type="match status" value="1"/>
</dbReference>
<feature type="binding site" evidence="3">
    <location>
        <position position="14"/>
    </location>
    <ligand>
        <name>phosphate</name>
        <dbReference type="ChEBI" id="CHEBI:43474"/>
    </ligand>
</feature>
<dbReference type="Gene3D" id="3.40.50.1580">
    <property type="entry name" value="Nucleoside phosphorylase domain"/>
    <property type="match status" value="1"/>
</dbReference>
<feature type="binding site" evidence="3">
    <location>
        <begin position="211"/>
        <end position="213"/>
    </location>
    <ligand>
        <name>substrate</name>
    </ligand>
</feature>
<comment type="catalytic activity">
    <reaction evidence="3">
        <text>S-methyl-5'-thioadenosine + phosphate = 5-(methylsulfanyl)-alpha-D-ribose 1-phosphate + adenine</text>
        <dbReference type="Rhea" id="RHEA:11852"/>
        <dbReference type="ChEBI" id="CHEBI:16708"/>
        <dbReference type="ChEBI" id="CHEBI:17509"/>
        <dbReference type="ChEBI" id="CHEBI:43474"/>
        <dbReference type="ChEBI" id="CHEBI:58533"/>
        <dbReference type="EC" id="2.4.2.28"/>
    </reaction>
</comment>
<keyword evidence="3" id="KW-0660">Purine salvage</keyword>
<feature type="binding site" evidence="3">
    <location>
        <position position="187"/>
    </location>
    <ligand>
        <name>substrate</name>
    </ligand>
</feature>
<evidence type="ECO:0000256" key="3">
    <source>
        <dbReference type="HAMAP-Rule" id="MF_01963"/>
    </source>
</evidence>
<reference evidence="5 6" key="1">
    <citation type="submission" date="2024-05" db="EMBL/GenBank/DDBJ databases">
        <title>Three bacterial strains, DH-69, EH-24, and ECK-19 isolated from coastal sediments.</title>
        <authorList>
            <person name="Ye Y.-Q."/>
            <person name="Du Z.-J."/>
        </authorList>
    </citation>
    <scope>NUCLEOTIDE SEQUENCE [LARGE SCALE GENOMIC DNA]</scope>
    <source>
        <strain evidence="5 6">ECK-19</strain>
    </source>
</reference>
<evidence type="ECO:0000259" key="4">
    <source>
        <dbReference type="Pfam" id="PF01048"/>
    </source>
</evidence>
<name>A0ABV3Z7N0_9PROT</name>
<comment type="subunit">
    <text evidence="3">Homohexamer. Dimer of a homotrimer.</text>
</comment>
<comment type="function">
    <text evidence="3">Catalyzes the reversible phosphorylation of S-methyl-5'-thioadenosine (MTA) to adenine and 5-methylthioribose-1-phosphate. Involved in the breakdown of MTA, a major by-product of polyamine biosynthesis. Responsible for the first step in the methionine salvage pathway after MTA has been generated from S-adenosylmethionine. Has broad substrate specificity with 6-aminopurine nucleosides as preferred substrates.</text>
</comment>
<dbReference type="Pfam" id="PF01048">
    <property type="entry name" value="PNP_UDP_1"/>
    <property type="match status" value="1"/>
</dbReference>
<comment type="caution">
    <text evidence="5">The sequence shown here is derived from an EMBL/GenBank/DDBJ whole genome shotgun (WGS) entry which is preliminary data.</text>
</comment>
<proteinExistence type="inferred from homology"/>
<dbReference type="GO" id="GO:0017061">
    <property type="term" value="F:S-methyl-5-thioadenosine phosphorylase activity"/>
    <property type="evidence" value="ECO:0007669"/>
    <property type="project" value="UniProtKB-EC"/>
</dbReference>
<dbReference type="PANTHER" id="PTHR42679">
    <property type="entry name" value="S-METHYL-5'-THIOADENOSINE PHOSPHORYLASE"/>
    <property type="match status" value="1"/>
</dbReference>
<dbReference type="CDD" id="cd09010">
    <property type="entry name" value="MTAP_SsMTAPII_like_MTIP"/>
    <property type="match status" value="1"/>
</dbReference>
<keyword evidence="2 3" id="KW-0808">Transferase</keyword>
<sequence length="293" mass="31798">MTDQKRVLGFIGGSGVYSVDALEDPKKIVVTTPWGEPSDALVRGKLAGVEVVFLARHGNGHRIPPSDVNYRANIDAMKRLGVTDIVSISSCGSFREDLVPGSFVIVDQFVDRTTMREKSFFGSGFVAHVSMADPVCPALATALVESCTALDIDHATVGTYLAIDGPQFSSRAESHMYRSWGCDVIGMTNMPEAKLAREAEIPYATLAMVTDYDCWRENTGPVEVGHILETMTKNTANAARLVSDLIPRLGAIRKPSPLGIETALDMAVITPPNARDQSMIRKLNVIAGRYLNR</sequence>
<keyword evidence="6" id="KW-1185">Reference proteome</keyword>
<accession>A0ABV3Z7N0</accession>
<dbReference type="NCBIfam" id="TIGR01694">
    <property type="entry name" value="MTAP"/>
    <property type="match status" value="1"/>
</dbReference>
<protein>
    <recommendedName>
        <fullName evidence="3">S-methyl-5'-thioadenosine phosphorylase</fullName>
        <ecNumber evidence="3">2.4.2.28</ecNumber>
    </recommendedName>
    <alternativeName>
        <fullName evidence="3">5'-methylthioadenosine phosphorylase</fullName>
        <shortName evidence="3">MTA phosphorylase</shortName>
        <shortName evidence="3">MTAP</shortName>
    </alternativeName>
</protein>
<dbReference type="HAMAP" id="MF_01963">
    <property type="entry name" value="MTAP"/>
    <property type="match status" value="1"/>
</dbReference>
<feature type="binding site" evidence="3">
    <location>
        <position position="188"/>
    </location>
    <ligand>
        <name>phosphate</name>
        <dbReference type="ChEBI" id="CHEBI:43474"/>
    </ligand>
</feature>
<dbReference type="InterPro" id="IPR035994">
    <property type="entry name" value="Nucleoside_phosphorylase_sf"/>
</dbReference>
<keyword evidence="1 3" id="KW-0328">Glycosyltransferase</keyword>
<dbReference type="InterPro" id="IPR010044">
    <property type="entry name" value="MTAP"/>
</dbReference>
<dbReference type="EMBL" id="JBEHZE010000001">
    <property type="protein sequence ID" value="MEX6634212.1"/>
    <property type="molecule type" value="Genomic_DNA"/>
</dbReference>
<evidence type="ECO:0000313" key="5">
    <source>
        <dbReference type="EMBL" id="MEX6634212.1"/>
    </source>
</evidence>
<organism evidence="5 6">
    <name type="scientific">Hyphococcus lacteus</name>
    <dbReference type="NCBI Taxonomy" id="3143536"/>
    <lineage>
        <taxon>Bacteria</taxon>
        <taxon>Pseudomonadati</taxon>
        <taxon>Pseudomonadota</taxon>
        <taxon>Alphaproteobacteria</taxon>
        <taxon>Parvularculales</taxon>
        <taxon>Parvularculaceae</taxon>
        <taxon>Hyphococcus</taxon>
    </lineage>
</organism>
<evidence type="ECO:0000256" key="1">
    <source>
        <dbReference type="ARBA" id="ARBA00022676"/>
    </source>
</evidence>
<feature type="domain" description="Nucleoside phosphorylase" evidence="4">
    <location>
        <begin position="8"/>
        <end position="246"/>
    </location>
</feature>
<dbReference type="SUPFAM" id="SSF53167">
    <property type="entry name" value="Purine and uridine phosphorylases"/>
    <property type="match status" value="1"/>
</dbReference>
<dbReference type="InterPro" id="IPR000845">
    <property type="entry name" value="Nucleoside_phosphorylase_d"/>
</dbReference>
<dbReference type="EC" id="2.4.2.28" evidence="3"/>
<dbReference type="RefSeq" id="WP_369314201.1">
    <property type="nucleotide sequence ID" value="NZ_JBEHZE010000001.1"/>
</dbReference>